<accession>A0ABP0RAJ8</accession>
<evidence type="ECO:0000313" key="1">
    <source>
        <dbReference type="EMBL" id="CAK9096788.1"/>
    </source>
</evidence>
<reference evidence="1 2" key="1">
    <citation type="submission" date="2024-02" db="EMBL/GenBank/DDBJ databases">
        <authorList>
            <person name="Chen Y."/>
            <person name="Shah S."/>
            <person name="Dougan E. K."/>
            <person name="Thang M."/>
            <person name="Chan C."/>
        </authorList>
    </citation>
    <scope>NUCLEOTIDE SEQUENCE [LARGE SCALE GENOMIC DNA]</scope>
</reference>
<organism evidence="1 2">
    <name type="scientific">Durusdinium trenchii</name>
    <dbReference type="NCBI Taxonomy" id="1381693"/>
    <lineage>
        <taxon>Eukaryota</taxon>
        <taxon>Sar</taxon>
        <taxon>Alveolata</taxon>
        <taxon>Dinophyceae</taxon>
        <taxon>Suessiales</taxon>
        <taxon>Symbiodiniaceae</taxon>
        <taxon>Durusdinium</taxon>
    </lineage>
</organism>
<sequence length="286" mass="32299">MAVVLLAFTEGLQWDEIYDAVEVFSGKGVLSYALLAMGYAAASLDIVNWNPWIQNRISEGRKPLCKGNPLDLVEPSGFALLLSTILRSKPDAVFAFGVVCSTWVAVSRGSTHRHYFLPLGDPNSPSCNKANLLVARTCLALLLIIARGSTFVIEQPNSSLLYRHPRFNALMRLTTVFKQSFWMSGWGGKTPKRTVLWSNSSAVRVFKTKPKHRVKRGKSLTDKYRDSSGKVRYKGNKNLRSSQQYPLRFGVRFGRAMRYFHKEKATPKYPVDVRVAHLYINKAFDF</sequence>
<gene>
    <name evidence="1" type="ORF">SCF082_LOCUS45422</name>
</gene>
<dbReference type="Proteomes" id="UP001642464">
    <property type="component" value="Unassembled WGS sequence"/>
</dbReference>
<proteinExistence type="predicted"/>
<protein>
    <submittedName>
        <fullName evidence="1">Uncharacterized protein</fullName>
    </submittedName>
</protein>
<name>A0ABP0RAJ8_9DINO</name>
<comment type="caution">
    <text evidence="1">The sequence shown here is derived from an EMBL/GenBank/DDBJ whole genome shotgun (WGS) entry which is preliminary data.</text>
</comment>
<evidence type="ECO:0000313" key="2">
    <source>
        <dbReference type="Proteomes" id="UP001642464"/>
    </source>
</evidence>
<keyword evidence="2" id="KW-1185">Reference proteome</keyword>
<dbReference type="EMBL" id="CAXAMM010041017">
    <property type="protein sequence ID" value="CAK9096788.1"/>
    <property type="molecule type" value="Genomic_DNA"/>
</dbReference>